<evidence type="ECO:0000313" key="5">
    <source>
        <dbReference type="Proteomes" id="UP000007797"/>
    </source>
</evidence>
<feature type="domain" description="RING-type" evidence="3">
    <location>
        <begin position="1284"/>
        <end position="1319"/>
    </location>
</feature>
<dbReference type="EMBL" id="GL883016">
    <property type="protein sequence ID" value="EGG19082.1"/>
    <property type="molecule type" value="Genomic_DNA"/>
</dbReference>
<keyword evidence="1" id="KW-0863">Zinc-finger</keyword>
<evidence type="ECO:0000256" key="2">
    <source>
        <dbReference type="SAM" id="MobiDB-lite"/>
    </source>
</evidence>
<dbReference type="PROSITE" id="PS50089">
    <property type="entry name" value="ZF_RING_2"/>
    <property type="match status" value="1"/>
</dbReference>
<accession>F4PZ53</accession>
<feature type="compositionally biased region" description="Basic residues" evidence="2">
    <location>
        <begin position="50"/>
        <end position="60"/>
    </location>
</feature>
<evidence type="ECO:0000259" key="3">
    <source>
        <dbReference type="PROSITE" id="PS50089"/>
    </source>
</evidence>
<protein>
    <recommendedName>
        <fullName evidence="3">RING-type domain-containing protein</fullName>
    </recommendedName>
</protein>
<dbReference type="Proteomes" id="UP000007797">
    <property type="component" value="Unassembled WGS sequence"/>
</dbReference>
<dbReference type="RefSeq" id="XP_004366715.1">
    <property type="nucleotide sequence ID" value="XM_004366658.1"/>
</dbReference>
<keyword evidence="1" id="KW-0862">Zinc</keyword>
<dbReference type="SUPFAM" id="SSF57850">
    <property type="entry name" value="RING/U-box"/>
    <property type="match status" value="1"/>
</dbReference>
<gene>
    <name evidence="4" type="ORF">DFA_02328</name>
</gene>
<organism evidence="4 5">
    <name type="scientific">Cavenderia fasciculata</name>
    <name type="common">Slime mold</name>
    <name type="synonym">Dictyostelium fasciculatum</name>
    <dbReference type="NCBI Taxonomy" id="261658"/>
    <lineage>
        <taxon>Eukaryota</taxon>
        <taxon>Amoebozoa</taxon>
        <taxon>Evosea</taxon>
        <taxon>Eumycetozoa</taxon>
        <taxon>Dictyostelia</taxon>
        <taxon>Acytosteliales</taxon>
        <taxon>Cavenderiaceae</taxon>
        <taxon>Cavenderia</taxon>
    </lineage>
</organism>
<reference evidence="5" key="1">
    <citation type="journal article" date="2011" name="Genome Res.">
        <title>Phylogeny-wide analysis of social amoeba genomes highlights ancient origins for complex intercellular communication.</title>
        <authorList>
            <person name="Heidel A.J."/>
            <person name="Lawal H.M."/>
            <person name="Felder M."/>
            <person name="Schilde C."/>
            <person name="Helps N.R."/>
            <person name="Tunggal B."/>
            <person name="Rivero F."/>
            <person name="John U."/>
            <person name="Schleicher M."/>
            <person name="Eichinger L."/>
            <person name="Platzer M."/>
            <person name="Noegel A.A."/>
            <person name="Schaap P."/>
            <person name="Gloeckner G."/>
        </authorList>
    </citation>
    <scope>NUCLEOTIDE SEQUENCE [LARGE SCALE GENOMIC DNA]</scope>
    <source>
        <strain evidence="5">SH3</strain>
    </source>
</reference>
<dbReference type="InterPro" id="IPR027417">
    <property type="entry name" value="P-loop_NTPase"/>
</dbReference>
<keyword evidence="5" id="KW-1185">Reference proteome</keyword>
<name>F4PZ53_CACFS</name>
<feature type="region of interest" description="Disordered" evidence="2">
    <location>
        <begin position="1"/>
        <end position="90"/>
    </location>
</feature>
<dbReference type="GeneID" id="14871213"/>
<dbReference type="KEGG" id="dfa:DFA_02328"/>
<evidence type="ECO:0000256" key="1">
    <source>
        <dbReference type="PROSITE-ProRule" id="PRU00175"/>
    </source>
</evidence>
<evidence type="ECO:0000313" key="4">
    <source>
        <dbReference type="EMBL" id="EGG19082.1"/>
    </source>
</evidence>
<feature type="compositionally biased region" description="Acidic residues" evidence="2">
    <location>
        <begin position="66"/>
        <end position="89"/>
    </location>
</feature>
<dbReference type="InterPro" id="IPR001841">
    <property type="entry name" value="Znf_RING"/>
</dbReference>
<keyword evidence="1" id="KW-0479">Metal-binding</keyword>
<proteinExistence type="predicted"/>
<sequence>MGASVGDGGSQVVHLINSSSREEEEETKSNQKKNTKSSSTKKAPPPKSKPSVKRAPAKKNNKMDISDDDEEDEDSSQDDNSSSEEDSDSDSCIAYLMISRDNSYTCQSNKCADQSQIYCEDCEKCLCKRHDSLFHQDDDDDEEEEHITIDINDYIVAKQSLSDPPYQKIIDNDEKQRRMISINSNNNDLEVGNQLAQNDATQFVVSVVGPPSAGKSTVIKQLLCLDNPDTEFTPRINNPIKSITTTADLNGFESMIGGVPVLLVDTESSGDHLPWTVGDNNDSTKKDNVKDRKSLVHTKHPQIVYHTSNVVVFVVDHPRRELVSVLRLIQSYTLVALQSQPLTSRKPYLIVVFNRQTPYQGGGRKWYENDPTLSGLFEKETYQTTKGKSAPESCALVQPAVQKQEEIVVQKEHKEIDIQKNALESCTLGRQAEKKIFTQQRDIENESNLILDSINLWYQSPKVIVIPSFASSNLGFIDQSKLLLQEISSICCKTEATQVDPFFESTYKSSLDLFNIKRNLYCSFDKCNKISIKYCETRIKFYCNDHYPKDTHKYYLISIEEYKQNLQKERILLSFNNQTNNIEFGSMWSTLSLANTKGQDYYLVGFIGQDVGNYTDDPISSVCQNTINCYVEYPNTVNNNKIIMVGYNQNDSSSLEVISLICDVIVVFIHPGQNLKEEIQKISTNFSTTTTTTTTTTKSSTPHLIIVCSGATENDIKKELDDKQVTFEFLNGSLQTSIESKLKNQPKKSLPVLKDLEMFVAGYNTKCTDEGCKNKAKYLFTGKFKCQQHYDGLVDRFKTMCMPIQEHLKSQHILGQQDQELNIKKEYDKRNKLLQEKNGIIEFGPKWYQCGLSNEDAFKLVTFIGPSGSGKSTLVRGLCHGDRPLLPLKGNQFSSTSSDINVYLGKSDEKKGTTKRFLMADCEGFGGTLNTATRTTGASRPSRREMVESAYPRILHSFSDIVVCVCSNSWQERQTISKYVLSHAQHSDSGAVNQGELPYLILVFNKKAKNEMNVTNQEATKEFFVNGGFDKLVEPYYRGWCIIRIGTDEGGRDPITFLNGYKELKKEIYNNLFGQIIKQTVISDTETVALTPREVIKQMGEVVHRFNDKVADQINFIEIHPVDPKRIASYLFKYFRLLYSKLSLSGAKDKYQSFGDAINKLNGRLEKSENLFGKRYPQEDWKKVIDMLTSQVGALEPCSTLNCNKYKHQHGNTHKSIGTEPSEKLINHLLKPKFIKHGVFAEIPSKHLRVVGEKSKISEISDDIEPIDNPKANDPYIQLSTHVCVNCLIGFPDQVRNGCQHLLCYHCSIESPDRCPMCNEDSHWINQTLPHNAGYRLLNLNDIGSQVVDSLIILKKIQKKLFDIDIRHLFDLSFGSGLAGLSLLFLTKGTNIESQPLDNAIRMIELSITPYMALIEKTKRDDHICHVLKMFFENDKSIIYDNYMHFTKVAITASDEGGVALFPSYNAERIKLQDNGLTYRLMHKTKAFDAAQAVCLSLGNSFALCFPPIVNNYESMRLKAADPVYDKNVNIVKEAQHIWGTDKHCDILLDIGTLKGFTHHNGKKEYLDKVKKVSSQNIQNSKRLLSPSTTPIFKLTPPLVNCDYFLDIHQIHGAIKGKGENIEKQKNFLSVCNKLLSSLFYVSKRIVNNSFSIKSRIYIDKLGKFKDTIKEKDFFKVKVYSLDKKEIDFLISDLEDRDGIRVTLLQQMEPNTKIKVRVSRKDILGKDFYGRVCDPKYFEISGHSEIELTN</sequence>
<dbReference type="SUPFAM" id="SSF52540">
    <property type="entry name" value="P-loop containing nucleoside triphosphate hydrolases"/>
    <property type="match status" value="2"/>
</dbReference>
<dbReference type="GO" id="GO:0008270">
    <property type="term" value="F:zinc ion binding"/>
    <property type="evidence" value="ECO:0007669"/>
    <property type="project" value="UniProtKB-KW"/>
</dbReference>
<dbReference type="Gene3D" id="3.40.50.300">
    <property type="entry name" value="P-loop containing nucleotide triphosphate hydrolases"/>
    <property type="match status" value="2"/>
</dbReference>